<keyword evidence="4" id="KW-1185">Reference proteome</keyword>
<protein>
    <submittedName>
        <fullName evidence="3">S8 family peptidase</fullName>
    </submittedName>
</protein>
<dbReference type="CDD" id="cd04847">
    <property type="entry name" value="Peptidases_S8_Subtilisin_like_2"/>
    <property type="match status" value="1"/>
</dbReference>
<sequence>MADLDHLLVSGFTQDRPFRSNLSGRSGASPQRNRGPHGNALLRQLELMRLNSEQLSRERRERGFDEAAGMTIAIQFSPAADYDYMLLEWKRDGVEVLSVVDSGAGPVVAVYVPDGKLTALEKRVREYLNEDTKTGKPKNAKLVNSIDGIRRAAFEQLWTEDEPAPVQLDEVRWYQLWIRHGGRIARDVAMDFAAAAEPLQIEVEPGYVNFPGRVVLAVRSTRRALEQAMTLLDVIAEIRSVQPSAEFFLSNLAPREQANWTQDLHGRCTFEVPDAGPYVTLLDTGVNHGHLLLRDALSAADVHAVMPAWGGADHDGHGTEMAGLVCHGNLMDALAATGGIAIPHRLESVNIFPPQGVNPPHLYGWVLAQAVDIVETHRPQRQRVFATMTTAIGPGAGKPSEWSAAIDQMAFGLNGLVPYANGVDWSPGGLRPRLFVLSTGNVPWVGWNAYPTINQRTSVEDPGQSWNALTVGACTHFTDVDRVKWPTAVPIAQEGGLSPASTTSLLWANSWPIKPDVVAEGGNGSLDPLPHVTVGPESLRVLTTSHQQHDSPFAESGDTSAAAAEVGRICGHLRAQYPTYSESTIRALVVHGARHTPLMRAQLPLNHDKADIKNLLRTFGFGKVSLPNSLYSSEHAPTLVIQDTIVPYKAVGSAIQLNELKLHELPWPADVLRALGGTTVEMRITLSYFIEPNPSRRGWQSKFRYQSHGLRFAVKGATETEARFNQRINKVDREEAELDGDESMPDPDRTAWEVGAQLRSRGSLHSDVWTGTAAALAEKSHVAVFPVGGWWKDWSGSNRAGVPVGYSLIVSIRPVDAIAAEIDLYTPIRTAIAVANEIEIDTQP</sequence>
<comment type="caution">
    <text evidence="3">The sequence shown here is derived from an EMBL/GenBank/DDBJ whole genome shotgun (WGS) entry which is preliminary data.</text>
</comment>
<dbReference type="InterPro" id="IPR034074">
    <property type="entry name" value="Y4bN_pept_dom"/>
</dbReference>
<evidence type="ECO:0000259" key="2">
    <source>
        <dbReference type="Pfam" id="PF00082"/>
    </source>
</evidence>
<reference evidence="3 4" key="1">
    <citation type="submission" date="2023-06" db="EMBL/GenBank/DDBJ databases">
        <title>Pelomonas sp. PFR6 16S ribosomal RNA gene Genome sequencing and assembly.</title>
        <authorList>
            <person name="Woo H."/>
        </authorList>
    </citation>
    <scope>NUCLEOTIDE SEQUENCE [LARGE SCALE GENOMIC DNA]</scope>
    <source>
        <strain evidence="3 4">PFR6</strain>
    </source>
</reference>
<feature type="region of interest" description="Disordered" evidence="1">
    <location>
        <begin position="18"/>
        <end position="37"/>
    </location>
</feature>
<feature type="compositionally biased region" description="Polar residues" evidence="1">
    <location>
        <begin position="20"/>
        <end position="32"/>
    </location>
</feature>
<proteinExistence type="predicted"/>
<dbReference type="EMBL" id="JAUHHC010000001">
    <property type="protein sequence ID" value="MDN3919366.1"/>
    <property type="molecule type" value="Genomic_DNA"/>
</dbReference>
<evidence type="ECO:0000256" key="1">
    <source>
        <dbReference type="SAM" id="MobiDB-lite"/>
    </source>
</evidence>
<dbReference type="SUPFAM" id="SSF52743">
    <property type="entry name" value="Subtilisin-like"/>
    <property type="match status" value="1"/>
</dbReference>
<organism evidence="3 4">
    <name type="scientific">Roseateles violae</name>
    <dbReference type="NCBI Taxonomy" id="3058042"/>
    <lineage>
        <taxon>Bacteria</taxon>
        <taxon>Pseudomonadati</taxon>
        <taxon>Pseudomonadota</taxon>
        <taxon>Betaproteobacteria</taxon>
        <taxon>Burkholderiales</taxon>
        <taxon>Sphaerotilaceae</taxon>
        <taxon>Roseateles</taxon>
    </lineage>
</organism>
<evidence type="ECO:0000313" key="3">
    <source>
        <dbReference type="EMBL" id="MDN3919366.1"/>
    </source>
</evidence>
<dbReference type="Proteomes" id="UP001228044">
    <property type="component" value="Unassembled WGS sequence"/>
</dbReference>
<gene>
    <name evidence="3" type="ORF">QWJ38_03625</name>
</gene>
<dbReference type="Pfam" id="PF00082">
    <property type="entry name" value="Peptidase_S8"/>
    <property type="match status" value="1"/>
</dbReference>
<dbReference type="Gene3D" id="3.40.50.200">
    <property type="entry name" value="Peptidase S8/S53 domain"/>
    <property type="match status" value="1"/>
</dbReference>
<dbReference type="RefSeq" id="WP_290357670.1">
    <property type="nucleotide sequence ID" value="NZ_JAUHHC010000001.1"/>
</dbReference>
<dbReference type="InterPro" id="IPR000209">
    <property type="entry name" value="Peptidase_S8/S53_dom"/>
</dbReference>
<feature type="domain" description="Peptidase S8/S53" evidence="2">
    <location>
        <begin position="275"/>
        <end position="622"/>
    </location>
</feature>
<dbReference type="InterPro" id="IPR036852">
    <property type="entry name" value="Peptidase_S8/S53_dom_sf"/>
</dbReference>
<evidence type="ECO:0000313" key="4">
    <source>
        <dbReference type="Proteomes" id="UP001228044"/>
    </source>
</evidence>
<accession>A0ABT8DT76</accession>
<name>A0ABT8DT76_9BURK</name>